<reference evidence="1" key="1">
    <citation type="submission" date="2024-06" db="EMBL/GenBank/DDBJ databases">
        <authorList>
            <person name="Dussert Y."/>
            <person name="Peccoud J."/>
            <person name="Pigeault R."/>
        </authorList>
    </citation>
    <scope>NUCLEOTIDE SEQUENCE</scope>
    <source>
        <strain evidence="1">WArc</strain>
    </source>
</reference>
<dbReference type="RefSeq" id="WP_153295407.1">
    <property type="nucleotide sequence ID" value="NZ_CP157942.1"/>
</dbReference>
<protein>
    <submittedName>
        <fullName evidence="1">Uncharacterized protein</fullName>
    </submittedName>
</protein>
<name>A0AAU7Q3Y9_9RICK</name>
<dbReference type="EMBL" id="CP157942">
    <property type="protein sequence ID" value="XBS67706.1"/>
    <property type="molecule type" value="Genomic_DNA"/>
</dbReference>
<dbReference type="AlphaFoldDB" id="A0AAU7Q3Y9"/>
<gene>
    <name evidence="1" type="ORF">ABLO99_03605</name>
</gene>
<sequence length="58" mass="6322">MLTIKLKNPAAVEVKSIKASKHANSTQVHNTALLSIGYDCDVKLEKSILFLLSIQVQA</sequence>
<evidence type="ECO:0000313" key="1">
    <source>
        <dbReference type="EMBL" id="XBS67706.1"/>
    </source>
</evidence>
<accession>A0AAU7Q3Y9</accession>
<proteinExistence type="predicted"/>
<organism evidence="1">
    <name type="scientific">Wolbachia endosymbiont of Armadillidium arcangelii</name>
    <dbReference type="NCBI Taxonomy" id="3158571"/>
    <lineage>
        <taxon>Bacteria</taxon>
        <taxon>Pseudomonadati</taxon>
        <taxon>Pseudomonadota</taxon>
        <taxon>Alphaproteobacteria</taxon>
        <taxon>Rickettsiales</taxon>
        <taxon>Anaplasmataceae</taxon>
        <taxon>Wolbachieae</taxon>
        <taxon>Wolbachia</taxon>
    </lineage>
</organism>